<sequence>MSMDGSASVAALNASLMTSSITQRLESYSRREPSHSYPTIYRVPKSMRHIDVDAYEPKILSIGPYHRGKPQLEAMERHKWRYLHDLLCLNPEVSLEMYLIEIKSLEEMARSFYSETVELHSDKFVEMMLLDGCFIVEFLMKLKKSSLEFIFQSKEIEEPMFNTMWILPPIVHDILLLENQVPFFIPQRVFDLVTVSDKHRYTSHSLMELAFYMFNCLVPLNGEITPMPVSSVHHLLHLFHTHLLPSPKFINNSVGDVSHHISNHLHTLFNTHFLPIVPSRLRHTPTPSSERKAKTIPSATELQEAGVKFKKMVKKAGSFMEIEFSKGIMQIPQLYIYPNTNSFFRNLIAFEQCYPNSKTHFTAYAMFMDKFINTPKDVMLLKQHGILQHGLGTDEELAVIFNQLGKGVNFYYSKTYLSNVYKEVKSYYLTDWHRWRATLMHDYFSNPWAVLSLVGALVLLLLTIAQTLLAILAHYSKPSGTC</sequence>
<evidence type="ECO:0000313" key="3">
    <source>
        <dbReference type="Proteomes" id="UP000230069"/>
    </source>
</evidence>
<dbReference type="OrthoDB" id="1589813at2759"/>
<dbReference type="STRING" id="218851.A0A2G5DDH5"/>
<keyword evidence="1" id="KW-0812">Transmembrane</keyword>
<name>A0A2G5DDH5_AQUCA</name>
<organism evidence="2 3">
    <name type="scientific">Aquilegia coerulea</name>
    <name type="common">Rocky mountain columbine</name>
    <dbReference type="NCBI Taxonomy" id="218851"/>
    <lineage>
        <taxon>Eukaryota</taxon>
        <taxon>Viridiplantae</taxon>
        <taxon>Streptophyta</taxon>
        <taxon>Embryophyta</taxon>
        <taxon>Tracheophyta</taxon>
        <taxon>Spermatophyta</taxon>
        <taxon>Magnoliopsida</taxon>
        <taxon>Ranunculales</taxon>
        <taxon>Ranunculaceae</taxon>
        <taxon>Thalictroideae</taxon>
        <taxon>Aquilegia</taxon>
    </lineage>
</organism>
<accession>A0A2G5DDH5</accession>
<keyword evidence="3" id="KW-1185">Reference proteome</keyword>
<dbReference type="PANTHER" id="PTHR31170:SF25">
    <property type="entry name" value="BNAA09G04570D PROTEIN"/>
    <property type="match status" value="1"/>
</dbReference>
<dbReference type="InterPro" id="IPR004158">
    <property type="entry name" value="DUF247_pln"/>
</dbReference>
<dbReference type="PANTHER" id="PTHR31170">
    <property type="entry name" value="BNAC04G53230D PROTEIN"/>
    <property type="match status" value="1"/>
</dbReference>
<evidence type="ECO:0000256" key="1">
    <source>
        <dbReference type="SAM" id="Phobius"/>
    </source>
</evidence>
<keyword evidence="1" id="KW-1133">Transmembrane helix</keyword>
<dbReference type="EMBL" id="KZ305039">
    <property type="protein sequence ID" value="PIA41578.1"/>
    <property type="molecule type" value="Genomic_DNA"/>
</dbReference>
<gene>
    <name evidence="2" type="ORF">AQUCO_02200192v1</name>
</gene>
<proteinExistence type="predicted"/>
<feature type="transmembrane region" description="Helical" evidence="1">
    <location>
        <begin position="448"/>
        <end position="473"/>
    </location>
</feature>
<reference evidence="2 3" key="1">
    <citation type="submission" date="2017-09" db="EMBL/GenBank/DDBJ databases">
        <title>WGS assembly of Aquilegia coerulea Goldsmith.</title>
        <authorList>
            <person name="Hodges S."/>
            <person name="Kramer E."/>
            <person name="Nordborg M."/>
            <person name="Tomkins J."/>
            <person name="Borevitz J."/>
            <person name="Derieg N."/>
            <person name="Yan J."/>
            <person name="Mihaltcheva S."/>
            <person name="Hayes R.D."/>
            <person name="Rokhsar D."/>
        </authorList>
    </citation>
    <scope>NUCLEOTIDE SEQUENCE [LARGE SCALE GENOMIC DNA]</scope>
    <source>
        <strain evidence="3">cv. Goldsmith</strain>
    </source>
</reference>
<dbReference type="AlphaFoldDB" id="A0A2G5DDH5"/>
<keyword evidence="1" id="KW-0472">Membrane</keyword>
<dbReference type="Pfam" id="PF03140">
    <property type="entry name" value="DUF247"/>
    <property type="match status" value="1"/>
</dbReference>
<dbReference type="InParanoid" id="A0A2G5DDH5"/>
<protein>
    <submittedName>
        <fullName evidence="2">Uncharacterized protein</fullName>
    </submittedName>
</protein>
<dbReference type="Proteomes" id="UP000230069">
    <property type="component" value="Unassembled WGS sequence"/>
</dbReference>
<evidence type="ECO:0000313" key="2">
    <source>
        <dbReference type="EMBL" id="PIA41578.1"/>
    </source>
</evidence>